<gene>
    <name evidence="1" type="ORF">BQ3484_231</name>
</gene>
<dbReference type="PANTHER" id="PTHR31630">
    <property type="entry name" value="PHYTANOYL-COA DIOXYGENASE-RELATED-RELATED"/>
    <property type="match status" value="1"/>
</dbReference>
<dbReference type="RefSeq" id="YP_009329171.1">
    <property type="nucleotide sequence ID" value="NC_032108.1"/>
</dbReference>
<name>A0A1M7XUD9_9VIRU</name>
<dbReference type="Proteomes" id="UP000201465">
    <property type="component" value="Segment"/>
</dbReference>
<evidence type="ECO:0000313" key="1">
    <source>
        <dbReference type="EMBL" id="SHO33299.1"/>
    </source>
</evidence>
<sequence>MSISKKSKVVDIKAAISSLGFKVPNLKKDDLLLFYEGALRMKEENIQETKINKDLVLDYTPLYMREDVDYQTHLLEYGWCVVQVEDFPLQEIKDGFFSWLERACPRFSSRDKSTWLKKNMPYTSRGIFKQYIGHSEFCWRMRESVYPVFASLWGEEDLLTSFDGGCFLTGEKNIDYKNWLHCDQSRKEEGFVCMQGIVNLYDSGEEDGGTLLMEGSHKCFSTYLLQHPTDGLSAFFPVDPFCPTLSSCRVVKPCLKAGELLLFDSRVFHCNVAPKSDQPRMCLYVSMTPRAGTNKKELDKRVQTYEKGRMTGHWCYGDGFTVCPEHAHYIYSKDHPVPEVEIAPCNTELRRRLVGY</sequence>
<dbReference type="OrthoDB" id="30233at10239"/>
<accession>A0A1M7XUD9</accession>
<keyword evidence="2" id="KW-1185">Reference proteome</keyword>
<keyword evidence="1" id="KW-0223">Dioxygenase</keyword>
<keyword evidence="1" id="KW-0560">Oxidoreductase</keyword>
<reference evidence="1 2" key="1">
    <citation type="submission" date="2016-11" db="EMBL/GenBank/DDBJ databases">
        <authorList>
            <consortium name="Urmite Genomes"/>
        </authorList>
    </citation>
    <scope>NUCLEOTIDE SEQUENCE [LARGE SCALE GENOMIC DNA]</scope>
    <source>
        <strain evidence="1 2">A11</strain>
    </source>
</reference>
<dbReference type="PANTHER" id="PTHR31630:SF6">
    <property type="entry name" value="PHYTANOYL-COA DIOXYGENASE-RELATED"/>
    <property type="match status" value="1"/>
</dbReference>
<dbReference type="GeneID" id="30523187"/>
<dbReference type="KEGG" id="vg:30523187"/>
<evidence type="ECO:0000313" key="2">
    <source>
        <dbReference type="Proteomes" id="UP000201465"/>
    </source>
</evidence>
<dbReference type="Pfam" id="PF05721">
    <property type="entry name" value="PhyH"/>
    <property type="match status" value="1"/>
</dbReference>
<protein>
    <submittedName>
        <fullName evidence="1">Phytanoyl-CoA dioxygenase</fullName>
    </submittedName>
</protein>
<dbReference type="GO" id="GO:0051213">
    <property type="term" value="F:dioxygenase activity"/>
    <property type="evidence" value="ECO:0007669"/>
    <property type="project" value="UniProtKB-KW"/>
</dbReference>
<dbReference type="SUPFAM" id="SSF51197">
    <property type="entry name" value="Clavaminate synthase-like"/>
    <property type="match status" value="1"/>
</dbReference>
<dbReference type="Gene3D" id="2.60.120.620">
    <property type="entry name" value="q2cbj1_9rhob like domain"/>
    <property type="match status" value="1"/>
</dbReference>
<proteinExistence type="predicted"/>
<organism evidence="1 2">
    <name type="scientific">Cedratvirus A11</name>
    <dbReference type="NCBI Taxonomy" id="1903266"/>
    <lineage>
        <taxon>Viruses</taxon>
        <taxon>Pithoviruses</taxon>
        <taxon>Orthocedratvirinae</taxon>
        <taxon>Alphacedratvirus</taxon>
        <taxon>Alphacedratvirus aljazairmassiliense</taxon>
    </lineage>
</organism>
<dbReference type="EMBL" id="LT671577">
    <property type="protein sequence ID" value="SHO33299.1"/>
    <property type="molecule type" value="Genomic_DNA"/>
</dbReference>
<dbReference type="InterPro" id="IPR008775">
    <property type="entry name" value="Phytyl_CoA_dOase-like"/>
</dbReference>